<gene>
    <name evidence="1" type="ORF">NCTC13093_00548</name>
</gene>
<reference evidence="1 2" key="1">
    <citation type="submission" date="2018-06" db="EMBL/GenBank/DDBJ databases">
        <authorList>
            <consortium name="Pathogen Informatics"/>
            <person name="Doyle S."/>
        </authorList>
    </citation>
    <scope>NUCLEOTIDE SEQUENCE [LARGE SCALE GENOMIC DNA]</scope>
    <source>
        <strain evidence="1 2">NCTC13093</strain>
    </source>
</reference>
<name>A0A2X0V8R3_9GAMM</name>
<dbReference type="EMBL" id="UAPV01000001">
    <property type="protein sequence ID" value="SPT69185.1"/>
    <property type="molecule type" value="Genomic_DNA"/>
</dbReference>
<evidence type="ECO:0000313" key="2">
    <source>
        <dbReference type="Proteomes" id="UP000250086"/>
    </source>
</evidence>
<keyword evidence="2" id="KW-1185">Reference proteome</keyword>
<organism evidence="1 2">
    <name type="scientific">Anaerobiospirillum thomasii</name>
    <dbReference type="NCBI Taxonomy" id="179995"/>
    <lineage>
        <taxon>Bacteria</taxon>
        <taxon>Pseudomonadati</taxon>
        <taxon>Pseudomonadota</taxon>
        <taxon>Gammaproteobacteria</taxon>
        <taxon>Aeromonadales</taxon>
        <taxon>Succinivibrionaceae</taxon>
        <taxon>Anaerobiospirillum</taxon>
    </lineage>
</organism>
<protein>
    <submittedName>
        <fullName evidence="1">Uncharacterized protein</fullName>
    </submittedName>
</protein>
<accession>A0A2X0V8R3</accession>
<dbReference type="AlphaFoldDB" id="A0A2X0V8R3"/>
<proteinExistence type="predicted"/>
<evidence type="ECO:0000313" key="1">
    <source>
        <dbReference type="EMBL" id="SPT69185.1"/>
    </source>
</evidence>
<dbReference type="Proteomes" id="UP000250086">
    <property type="component" value="Unassembled WGS sequence"/>
</dbReference>
<sequence length="119" mass="13464">MTTNQISLNLNKAMVMPLCLSKEETLYINYFENADIYTPKSTRLSAQDNDVLDVKSAIDNYNNQRKKEADTIDTIIKAMGLEPLKLVNSEFYIKKALKLHPSENLISQDRLASLLLALA</sequence>
<dbReference type="RefSeq" id="WP_113743371.1">
    <property type="nucleotide sequence ID" value="NZ_UAPU01000007.1"/>
</dbReference>